<evidence type="ECO:0000256" key="2">
    <source>
        <dbReference type="SAM" id="SignalP"/>
    </source>
</evidence>
<sequence>MRWVLSVLAVLTGLLAMHGPATAGLPDVRSAGGHAMPVSAMAPGDPDGSGGGECAHAPHGADGHPHHADPTCAAAGTSGAPILPALSPTAAAPTAPASAVRRVPAGEFGVRAPPSLSELQLLRI</sequence>
<evidence type="ECO:0000313" key="4">
    <source>
        <dbReference type="Proteomes" id="UP001501638"/>
    </source>
</evidence>
<reference evidence="3 4" key="1">
    <citation type="journal article" date="2019" name="Int. J. Syst. Evol. Microbiol.">
        <title>The Global Catalogue of Microorganisms (GCM) 10K type strain sequencing project: providing services to taxonomists for standard genome sequencing and annotation.</title>
        <authorList>
            <consortium name="The Broad Institute Genomics Platform"/>
            <consortium name="The Broad Institute Genome Sequencing Center for Infectious Disease"/>
            <person name="Wu L."/>
            <person name="Ma J."/>
        </authorList>
    </citation>
    <scope>NUCLEOTIDE SEQUENCE [LARGE SCALE GENOMIC DNA]</scope>
    <source>
        <strain evidence="3 4">JCM 6305</strain>
    </source>
</reference>
<dbReference type="EMBL" id="BAAASZ010000014">
    <property type="protein sequence ID" value="GAA2433424.1"/>
    <property type="molecule type" value="Genomic_DNA"/>
</dbReference>
<name>A0ABN3JLD2_9ACTN</name>
<organism evidence="3 4">
    <name type="scientific">Streptomyces macrosporus</name>
    <dbReference type="NCBI Taxonomy" id="44032"/>
    <lineage>
        <taxon>Bacteria</taxon>
        <taxon>Bacillati</taxon>
        <taxon>Actinomycetota</taxon>
        <taxon>Actinomycetes</taxon>
        <taxon>Kitasatosporales</taxon>
        <taxon>Streptomycetaceae</taxon>
        <taxon>Streptomyces</taxon>
    </lineage>
</organism>
<proteinExistence type="predicted"/>
<keyword evidence="2" id="KW-0732">Signal</keyword>
<accession>A0ABN3JLD2</accession>
<feature type="chain" id="PRO_5047397598" evidence="2">
    <location>
        <begin position="24"/>
        <end position="124"/>
    </location>
</feature>
<dbReference type="Proteomes" id="UP001501638">
    <property type="component" value="Unassembled WGS sequence"/>
</dbReference>
<dbReference type="Pfam" id="PF19650">
    <property type="entry name" value="DUF6153"/>
    <property type="match status" value="1"/>
</dbReference>
<dbReference type="InterPro" id="IPR046151">
    <property type="entry name" value="DUF6153"/>
</dbReference>
<feature type="region of interest" description="Disordered" evidence="1">
    <location>
        <begin position="31"/>
        <end position="75"/>
    </location>
</feature>
<protein>
    <submittedName>
        <fullName evidence="3">DUF6153 family protein</fullName>
    </submittedName>
</protein>
<gene>
    <name evidence="3" type="ORF">GCM10010405_15530</name>
</gene>
<evidence type="ECO:0000313" key="3">
    <source>
        <dbReference type="EMBL" id="GAA2433424.1"/>
    </source>
</evidence>
<evidence type="ECO:0000256" key="1">
    <source>
        <dbReference type="SAM" id="MobiDB-lite"/>
    </source>
</evidence>
<feature type="signal peptide" evidence="2">
    <location>
        <begin position="1"/>
        <end position="23"/>
    </location>
</feature>
<keyword evidence="4" id="KW-1185">Reference proteome</keyword>
<feature type="compositionally biased region" description="Basic and acidic residues" evidence="1">
    <location>
        <begin position="59"/>
        <end position="69"/>
    </location>
</feature>
<comment type="caution">
    <text evidence="3">The sequence shown here is derived from an EMBL/GenBank/DDBJ whole genome shotgun (WGS) entry which is preliminary data.</text>
</comment>